<keyword evidence="3" id="KW-1185">Reference proteome</keyword>
<name>A0ABR9BBL6_9RHOO</name>
<accession>A0ABR9BBL6</accession>
<keyword evidence="1" id="KW-0812">Transmembrane</keyword>
<keyword evidence="1" id="KW-0472">Membrane</keyword>
<feature type="transmembrane region" description="Helical" evidence="1">
    <location>
        <begin position="387"/>
        <end position="409"/>
    </location>
</feature>
<dbReference type="InterPro" id="IPR010295">
    <property type="entry name" value="DUF898"/>
</dbReference>
<comment type="caution">
    <text evidence="2">The sequence shown here is derived from an EMBL/GenBank/DDBJ whole genome shotgun (WGS) entry which is preliminary data.</text>
</comment>
<evidence type="ECO:0000256" key="1">
    <source>
        <dbReference type="SAM" id="Phobius"/>
    </source>
</evidence>
<gene>
    <name evidence="2" type="ORF">IFO67_06985</name>
</gene>
<reference evidence="3" key="1">
    <citation type="submission" date="2023-07" db="EMBL/GenBank/DDBJ databases">
        <title>Thauera sp. CAU 1555 isolated from sand of Yaerae Beach.</title>
        <authorList>
            <person name="Kim W."/>
        </authorList>
    </citation>
    <scope>NUCLEOTIDE SEQUENCE [LARGE SCALE GENOMIC DNA]</scope>
    <source>
        <strain evidence="3">CAU 1555</strain>
    </source>
</reference>
<feature type="transmembrane region" description="Helical" evidence="1">
    <location>
        <begin position="346"/>
        <end position="367"/>
    </location>
</feature>
<dbReference type="EMBL" id="JACYTO010000001">
    <property type="protein sequence ID" value="MBD8502626.1"/>
    <property type="molecule type" value="Genomic_DNA"/>
</dbReference>
<feature type="transmembrane region" description="Helical" evidence="1">
    <location>
        <begin position="152"/>
        <end position="172"/>
    </location>
</feature>
<evidence type="ECO:0000313" key="3">
    <source>
        <dbReference type="Proteomes" id="UP000603602"/>
    </source>
</evidence>
<organism evidence="2 3">
    <name type="scientific">Thauera sedimentorum</name>
    <dbReference type="NCBI Taxonomy" id="2767595"/>
    <lineage>
        <taxon>Bacteria</taxon>
        <taxon>Pseudomonadati</taxon>
        <taxon>Pseudomonadota</taxon>
        <taxon>Betaproteobacteria</taxon>
        <taxon>Rhodocyclales</taxon>
        <taxon>Zoogloeaceae</taxon>
        <taxon>Thauera</taxon>
    </lineage>
</organism>
<feature type="transmembrane region" description="Helical" evidence="1">
    <location>
        <begin position="268"/>
        <end position="292"/>
    </location>
</feature>
<feature type="transmembrane region" description="Helical" evidence="1">
    <location>
        <begin position="201"/>
        <end position="218"/>
    </location>
</feature>
<feature type="transmembrane region" description="Helical" evidence="1">
    <location>
        <begin position="224"/>
        <end position="247"/>
    </location>
</feature>
<dbReference type="Proteomes" id="UP000603602">
    <property type="component" value="Unassembled WGS sequence"/>
</dbReference>
<sequence length="460" mass="49165">MAEASYALVFQGDILAGFEREQVMQRFGELFGLSVEDVEKIFGHPRVVLKRNLDQAAADAYVDRLTGIGMAVSLDALHAPAAALALEPLATPAAGTATSEATQAAAPVDAVAPAAAATGGAGAASGSTSFAAAVDERRDLGFEFSGNGFEFFRIWIVNILLGIVTLGIYSAWAKVRTLRYFYGNTSLDGASFEYLAEPLQILKGRLVAFALLLLYMLADQFVPLLGAVLMLVFFCAFPWIMVRGLAFRNYYSAWRGVRFGFDGRIGEAYKVFLLWPLLGLLTVGLLFPYAIYRQQQFIIGNSRYGTTPFSFGGRAGGFYMIALAIIGVGIGGGIAAFLVGMVLPVISLPVMIATYLTIFALGNVMMTNLCYNNTALGAHGLRADYRLGSYAALMITNTLAIALTLGLFYPWAKVRSARYAAEHIGVVAEGDLDEFAAGQRDGVSALGGEIGDVFDVDLGI</sequence>
<feature type="transmembrane region" description="Helical" evidence="1">
    <location>
        <begin position="318"/>
        <end position="339"/>
    </location>
</feature>
<dbReference type="RefSeq" id="WP_187717394.1">
    <property type="nucleotide sequence ID" value="NZ_JACTAH010000001.1"/>
</dbReference>
<keyword evidence="1" id="KW-1133">Transmembrane helix</keyword>
<proteinExistence type="predicted"/>
<evidence type="ECO:0000313" key="2">
    <source>
        <dbReference type="EMBL" id="MBD8502626.1"/>
    </source>
</evidence>
<protein>
    <submittedName>
        <fullName evidence="2">DUF898 domain-containing protein</fullName>
    </submittedName>
</protein>
<dbReference type="Pfam" id="PF05987">
    <property type="entry name" value="DUF898"/>
    <property type="match status" value="1"/>
</dbReference>